<protein>
    <submittedName>
        <fullName evidence="2">DUF2807 domain-containing protein</fullName>
    </submittedName>
</protein>
<reference evidence="2 3" key="1">
    <citation type="submission" date="2020-08" db="EMBL/GenBank/DDBJ databases">
        <title>Croceimicrobium hydrocarbonivorans gen. nov., sp. nov., a novel marine bacterium isolated from a bacterial consortium that degrades polyethylene terephthalate.</title>
        <authorList>
            <person name="Liu R."/>
        </authorList>
    </citation>
    <scope>NUCLEOTIDE SEQUENCE [LARGE SCALE GENOMIC DNA]</scope>
    <source>
        <strain evidence="2 3">A20-9</strain>
    </source>
</reference>
<evidence type="ECO:0000259" key="1">
    <source>
        <dbReference type="Pfam" id="PF10988"/>
    </source>
</evidence>
<dbReference type="InterPro" id="IPR021255">
    <property type="entry name" value="DUF2807"/>
</dbReference>
<organism evidence="2 3">
    <name type="scientific">Croceimicrobium hydrocarbonivorans</name>
    <dbReference type="NCBI Taxonomy" id="2761580"/>
    <lineage>
        <taxon>Bacteria</taxon>
        <taxon>Pseudomonadati</taxon>
        <taxon>Bacteroidota</taxon>
        <taxon>Flavobacteriia</taxon>
        <taxon>Flavobacteriales</taxon>
        <taxon>Owenweeksiaceae</taxon>
        <taxon>Croceimicrobium</taxon>
    </lineage>
</organism>
<dbReference type="AlphaFoldDB" id="A0A7H0VEF4"/>
<accession>A0A7H0VEF4</accession>
<dbReference type="EMBL" id="CP060139">
    <property type="protein sequence ID" value="QNR24102.1"/>
    <property type="molecule type" value="Genomic_DNA"/>
</dbReference>
<keyword evidence="3" id="KW-1185">Reference proteome</keyword>
<evidence type="ECO:0000313" key="3">
    <source>
        <dbReference type="Proteomes" id="UP000516305"/>
    </source>
</evidence>
<dbReference type="Pfam" id="PF10988">
    <property type="entry name" value="DUF2807"/>
    <property type="match status" value="1"/>
</dbReference>
<name>A0A7H0VEF4_9FLAO</name>
<evidence type="ECO:0000313" key="2">
    <source>
        <dbReference type="EMBL" id="QNR24102.1"/>
    </source>
</evidence>
<dbReference type="RefSeq" id="WP_210758636.1">
    <property type="nucleotide sequence ID" value="NZ_CP060139.1"/>
</dbReference>
<proteinExistence type="predicted"/>
<feature type="domain" description="Putative auto-transporter adhesin head GIN" evidence="1">
    <location>
        <begin position="36"/>
        <end position="215"/>
    </location>
</feature>
<gene>
    <name evidence="2" type="ORF">H4K34_17290</name>
</gene>
<dbReference type="PROSITE" id="PS51257">
    <property type="entry name" value="PROKAR_LIPOPROTEIN"/>
    <property type="match status" value="1"/>
</dbReference>
<sequence length="232" mass="24951">MKSILSFIAVLVLTTSCMVGVTGSGKVVEENRNVEEFDGIDASGMFEIHLVQADIHRLKVVADDNLMELIETYVEGGVLHIRSRKSIGKAKELDVYISSPNYESIQLSGAVTIDNKGTLDINDLDIESSGAAQINLSVDADDIKMELSGATELNMSGTADKVSIEGSGASECKMFDLNCRKMRIDVSGASELEVNVSEELEIEASGASDIRYRGNGRIVRQNLSGASNVVKD</sequence>
<dbReference type="KEGG" id="chyd:H4K34_17290"/>
<dbReference type="Gene3D" id="2.160.20.120">
    <property type="match status" value="1"/>
</dbReference>
<dbReference type="Proteomes" id="UP000516305">
    <property type="component" value="Chromosome"/>
</dbReference>